<proteinExistence type="predicted"/>
<gene>
    <name evidence="1" type="ORF">LCGC14_2946700</name>
</gene>
<comment type="caution">
    <text evidence="1">The sequence shown here is derived from an EMBL/GenBank/DDBJ whole genome shotgun (WGS) entry which is preliminary data.</text>
</comment>
<dbReference type="AlphaFoldDB" id="A0A0F8XG77"/>
<sequence>MVLRDVPAHTRQAHANCADVFQLYATARSILCDRQRPVSKVKAGAEIKEGTDNFFSMWKDELRSLKKTNVDKIDWFP</sequence>
<organism evidence="1">
    <name type="scientific">marine sediment metagenome</name>
    <dbReference type="NCBI Taxonomy" id="412755"/>
    <lineage>
        <taxon>unclassified sequences</taxon>
        <taxon>metagenomes</taxon>
        <taxon>ecological metagenomes</taxon>
    </lineage>
</organism>
<protein>
    <submittedName>
        <fullName evidence="1">Uncharacterized protein</fullName>
    </submittedName>
</protein>
<dbReference type="EMBL" id="LAZR01059258">
    <property type="protein sequence ID" value="KKK68177.1"/>
    <property type="molecule type" value="Genomic_DNA"/>
</dbReference>
<name>A0A0F8XG77_9ZZZZ</name>
<reference evidence="1" key="1">
    <citation type="journal article" date="2015" name="Nature">
        <title>Complex archaea that bridge the gap between prokaryotes and eukaryotes.</title>
        <authorList>
            <person name="Spang A."/>
            <person name="Saw J.H."/>
            <person name="Jorgensen S.L."/>
            <person name="Zaremba-Niedzwiedzka K."/>
            <person name="Martijn J."/>
            <person name="Lind A.E."/>
            <person name="van Eijk R."/>
            <person name="Schleper C."/>
            <person name="Guy L."/>
            <person name="Ettema T.J."/>
        </authorList>
    </citation>
    <scope>NUCLEOTIDE SEQUENCE</scope>
</reference>
<accession>A0A0F8XG77</accession>
<feature type="non-terminal residue" evidence="1">
    <location>
        <position position="77"/>
    </location>
</feature>
<evidence type="ECO:0000313" key="1">
    <source>
        <dbReference type="EMBL" id="KKK68177.1"/>
    </source>
</evidence>